<dbReference type="EMBL" id="CABPRJ010000025">
    <property type="protein sequence ID" value="VVC26127.1"/>
    <property type="molecule type" value="Genomic_DNA"/>
</dbReference>
<reference evidence="1 2" key="1">
    <citation type="submission" date="2019-08" db="EMBL/GenBank/DDBJ databases">
        <authorList>
            <person name="Alioto T."/>
            <person name="Alioto T."/>
            <person name="Gomez Garrido J."/>
        </authorList>
    </citation>
    <scope>NUCLEOTIDE SEQUENCE [LARGE SCALE GENOMIC DNA]</scope>
</reference>
<gene>
    <name evidence="1" type="ORF">CINCED_3A014518</name>
</gene>
<dbReference type="AlphaFoldDB" id="A0A5E4M6R8"/>
<accession>A0A5E4M6R8</accession>
<proteinExistence type="predicted"/>
<keyword evidence="2" id="KW-1185">Reference proteome</keyword>
<evidence type="ECO:0000313" key="2">
    <source>
        <dbReference type="Proteomes" id="UP000325440"/>
    </source>
</evidence>
<sequence>MNQPNRSAHQNRLNIDNCEQCNGNSASRHWPEKTKIMKLLETEESVDVDYEEMRRFMSKIENLNKLEVLDKVKQREIVMAAKQQLLTMGQNITFMYCLDKIIQELPKKRTCSISNYECLLAIKQYYEDKLM</sequence>
<name>A0A5E4M6R8_9HEMI</name>
<evidence type="ECO:0000313" key="1">
    <source>
        <dbReference type="EMBL" id="VVC26127.1"/>
    </source>
</evidence>
<protein>
    <submittedName>
        <fullName evidence="1">Uncharacterized protein</fullName>
    </submittedName>
</protein>
<dbReference type="Proteomes" id="UP000325440">
    <property type="component" value="Unassembled WGS sequence"/>
</dbReference>
<organism evidence="1 2">
    <name type="scientific">Cinara cedri</name>
    <dbReference type="NCBI Taxonomy" id="506608"/>
    <lineage>
        <taxon>Eukaryota</taxon>
        <taxon>Metazoa</taxon>
        <taxon>Ecdysozoa</taxon>
        <taxon>Arthropoda</taxon>
        <taxon>Hexapoda</taxon>
        <taxon>Insecta</taxon>
        <taxon>Pterygota</taxon>
        <taxon>Neoptera</taxon>
        <taxon>Paraneoptera</taxon>
        <taxon>Hemiptera</taxon>
        <taxon>Sternorrhyncha</taxon>
        <taxon>Aphidomorpha</taxon>
        <taxon>Aphidoidea</taxon>
        <taxon>Aphididae</taxon>
        <taxon>Lachninae</taxon>
        <taxon>Cinara</taxon>
    </lineage>
</organism>